<dbReference type="Proteomes" id="UP001269375">
    <property type="component" value="Unassembled WGS sequence"/>
</dbReference>
<dbReference type="PANTHER" id="PTHR20974">
    <property type="entry name" value="UPF0585 PROTEIN CG18661"/>
    <property type="match status" value="1"/>
</dbReference>
<reference evidence="1 2" key="1">
    <citation type="submission" date="2023-04" db="EMBL/GenBank/DDBJ databases">
        <title>A long-awaited taxogenomic arrangement of the family Halomonadaceae.</title>
        <authorList>
            <person name="De La Haba R."/>
            <person name="Chuvochina M."/>
            <person name="Wittouck S."/>
            <person name="Arahal D.R."/>
            <person name="Sanchez-Porro C."/>
            <person name="Hugenholtz P."/>
            <person name="Ventosa A."/>
        </authorList>
    </citation>
    <scope>NUCLEOTIDE SEQUENCE [LARGE SCALE GENOMIC DNA]</scope>
    <source>
        <strain evidence="1 2">DSM 22428</strain>
    </source>
</reference>
<dbReference type="SUPFAM" id="SSF53335">
    <property type="entry name" value="S-adenosyl-L-methionine-dependent methyltransferases"/>
    <property type="match status" value="1"/>
</dbReference>
<accession>A0ABU1GW75</accession>
<dbReference type="RefSeq" id="WP_251594857.1">
    <property type="nucleotide sequence ID" value="NZ_JAMLJI010000004.1"/>
</dbReference>
<dbReference type="Pfam" id="PF06080">
    <property type="entry name" value="DUF938"/>
    <property type="match status" value="1"/>
</dbReference>
<name>A0ABU1GW75_9GAMM</name>
<comment type="caution">
    <text evidence="1">The sequence shown here is derived from an EMBL/GenBank/DDBJ whole genome shotgun (WGS) entry which is preliminary data.</text>
</comment>
<dbReference type="PANTHER" id="PTHR20974:SF0">
    <property type="entry name" value="UPF0585 PROTEIN CG18661"/>
    <property type="match status" value="1"/>
</dbReference>
<keyword evidence="2" id="KW-1185">Reference proteome</keyword>
<dbReference type="Gene3D" id="3.40.50.150">
    <property type="entry name" value="Vaccinia Virus protein VP39"/>
    <property type="match status" value="1"/>
</dbReference>
<gene>
    <name evidence="1" type="ORF">QC825_09480</name>
</gene>
<proteinExistence type="predicted"/>
<dbReference type="EMBL" id="JARWAO010000004">
    <property type="protein sequence ID" value="MDR5896303.1"/>
    <property type="molecule type" value="Genomic_DNA"/>
</dbReference>
<evidence type="ECO:0000313" key="2">
    <source>
        <dbReference type="Proteomes" id="UP001269375"/>
    </source>
</evidence>
<sequence length="207" mass="23335">MAYPMPEPRLSHAAARRNRDPILTVLQSVLRQNDHVLEIASGSGEHVVHFAKALPHTTWQPSDPTPQSLRSIQAWCEHEDVQNVLSPIALDVTNRNWPTMSLPVSAMVCINMLHIAPWEASIALFDKASELLPRGAPLTIYGPFKRHGEHTSLGNEGFDTRLRRDDRRWGVRDLDGDVLPLASNAGFEFETLHEMPANNLMVVWKKR</sequence>
<dbReference type="InterPro" id="IPR029063">
    <property type="entry name" value="SAM-dependent_MTases_sf"/>
</dbReference>
<protein>
    <submittedName>
        <fullName evidence="1">DUF938 domain-containing protein</fullName>
    </submittedName>
</protein>
<organism evidence="1 2">
    <name type="scientific">Larsenimonas suaedae</name>
    <dbReference type="NCBI Taxonomy" id="1851019"/>
    <lineage>
        <taxon>Bacteria</taxon>
        <taxon>Pseudomonadati</taxon>
        <taxon>Pseudomonadota</taxon>
        <taxon>Gammaproteobacteria</taxon>
        <taxon>Oceanospirillales</taxon>
        <taxon>Halomonadaceae</taxon>
        <taxon>Larsenimonas</taxon>
    </lineage>
</organism>
<dbReference type="InterPro" id="IPR010342">
    <property type="entry name" value="DUF938"/>
</dbReference>
<evidence type="ECO:0000313" key="1">
    <source>
        <dbReference type="EMBL" id="MDR5896303.1"/>
    </source>
</evidence>